<dbReference type="InterPro" id="IPR046357">
    <property type="entry name" value="PPIase_dom_sf"/>
</dbReference>
<comment type="catalytic activity">
    <reaction evidence="1 5">
        <text>[protein]-peptidylproline (omega=180) = [protein]-peptidylproline (omega=0)</text>
        <dbReference type="Rhea" id="RHEA:16237"/>
        <dbReference type="Rhea" id="RHEA-COMP:10747"/>
        <dbReference type="Rhea" id="RHEA-COMP:10748"/>
        <dbReference type="ChEBI" id="CHEBI:83833"/>
        <dbReference type="ChEBI" id="CHEBI:83834"/>
        <dbReference type="EC" id="5.2.1.8"/>
    </reaction>
</comment>
<feature type="domain" description="PPIase FKBP-type" evidence="9">
    <location>
        <begin position="74"/>
        <end position="177"/>
    </location>
</feature>
<reference evidence="10" key="1">
    <citation type="submission" date="2021-01" db="EMBL/GenBank/DDBJ databases">
        <authorList>
            <person name="Corre E."/>
            <person name="Pelletier E."/>
            <person name="Niang G."/>
            <person name="Scheremetjew M."/>
            <person name="Finn R."/>
            <person name="Kale V."/>
            <person name="Holt S."/>
            <person name="Cochrane G."/>
            <person name="Meng A."/>
            <person name="Brown T."/>
            <person name="Cohen L."/>
        </authorList>
    </citation>
    <scope>NUCLEOTIDE SEQUENCE</scope>
    <source>
        <strain evidence="10">RCC3387</strain>
    </source>
</reference>
<dbReference type="Gene3D" id="3.10.50.40">
    <property type="match status" value="1"/>
</dbReference>
<evidence type="ECO:0000256" key="7">
    <source>
        <dbReference type="SAM" id="Phobius"/>
    </source>
</evidence>
<evidence type="ECO:0000313" key="10">
    <source>
        <dbReference type="EMBL" id="CAD9573102.1"/>
    </source>
</evidence>
<gene>
    <name evidence="10" type="ORF">BRAN1462_LOCUS29038</name>
</gene>
<dbReference type="AlphaFoldDB" id="A0A6U6N6P5"/>
<dbReference type="PROSITE" id="PS50059">
    <property type="entry name" value="FKBP_PPIASE"/>
    <property type="match status" value="1"/>
</dbReference>
<evidence type="ECO:0000259" key="9">
    <source>
        <dbReference type="PROSITE" id="PS50059"/>
    </source>
</evidence>
<dbReference type="EC" id="5.2.1.8" evidence="2 5"/>
<organism evidence="10">
    <name type="scientific">Zooxanthella nutricula</name>
    <dbReference type="NCBI Taxonomy" id="1333877"/>
    <lineage>
        <taxon>Eukaryota</taxon>
        <taxon>Sar</taxon>
        <taxon>Alveolata</taxon>
        <taxon>Dinophyceae</taxon>
        <taxon>Peridiniales</taxon>
        <taxon>Peridiniales incertae sedis</taxon>
        <taxon>Zooxanthella</taxon>
    </lineage>
</organism>
<feature type="region of interest" description="Disordered" evidence="6">
    <location>
        <begin position="22"/>
        <end position="74"/>
    </location>
</feature>
<dbReference type="Pfam" id="PF00254">
    <property type="entry name" value="FKBP_C"/>
    <property type="match status" value="1"/>
</dbReference>
<feature type="compositionally biased region" description="Basic and acidic residues" evidence="6">
    <location>
        <begin position="50"/>
        <end position="64"/>
    </location>
</feature>
<evidence type="ECO:0000256" key="6">
    <source>
        <dbReference type="SAM" id="MobiDB-lite"/>
    </source>
</evidence>
<keyword evidence="8" id="KW-0732">Signal</keyword>
<evidence type="ECO:0000256" key="4">
    <source>
        <dbReference type="ARBA" id="ARBA00023235"/>
    </source>
</evidence>
<feature type="transmembrane region" description="Helical" evidence="7">
    <location>
        <begin position="188"/>
        <end position="208"/>
    </location>
</feature>
<keyword evidence="4 5" id="KW-0413">Isomerase</keyword>
<keyword evidence="7" id="KW-0812">Transmembrane</keyword>
<evidence type="ECO:0000256" key="8">
    <source>
        <dbReference type="SAM" id="SignalP"/>
    </source>
</evidence>
<dbReference type="SUPFAM" id="SSF54534">
    <property type="entry name" value="FKBP-like"/>
    <property type="match status" value="1"/>
</dbReference>
<dbReference type="PANTHER" id="PTHR43811">
    <property type="entry name" value="FKBP-TYPE PEPTIDYL-PROLYL CIS-TRANS ISOMERASE FKPA"/>
    <property type="match status" value="1"/>
</dbReference>
<evidence type="ECO:0000256" key="2">
    <source>
        <dbReference type="ARBA" id="ARBA00013194"/>
    </source>
</evidence>
<evidence type="ECO:0000256" key="3">
    <source>
        <dbReference type="ARBA" id="ARBA00023110"/>
    </source>
</evidence>
<dbReference type="EMBL" id="HBGW01045736">
    <property type="protein sequence ID" value="CAD9573102.1"/>
    <property type="molecule type" value="Transcribed_RNA"/>
</dbReference>
<name>A0A6U6N6P5_9DINO</name>
<keyword evidence="3 5" id="KW-0697">Rotamase</keyword>
<sequence>MMPRLALALLCVCWRVQAEGQKRGEIKPPSSGGGRQVKPPSNDAANPIRGRREDLDIERVKEPEGGCGPRARPGDTVAVMHKGFLHDVPEGEDRGNIGKQFDGNIQGEPLKFKLRTTSIIVGMDLAIEGMCVGETIRVVIPPLMAFDNPNFKWSPDKPRPVPPGSQVRYEITLEGLEQAPGATLGTKLAFGFLALMVVCICLVLRKAASKKKPDVKAKDKDKKKRK</sequence>
<dbReference type="PANTHER" id="PTHR43811:SF19">
    <property type="entry name" value="39 KDA FK506-BINDING NUCLEAR PROTEIN"/>
    <property type="match status" value="1"/>
</dbReference>
<dbReference type="GO" id="GO:0003755">
    <property type="term" value="F:peptidyl-prolyl cis-trans isomerase activity"/>
    <property type="evidence" value="ECO:0007669"/>
    <property type="project" value="UniProtKB-KW"/>
</dbReference>
<evidence type="ECO:0000256" key="5">
    <source>
        <dbReference type="PROSITE-ProRule" id="PRU00277"/>
    </source>
</evidence>
<feature type="signal peptide" evidence="8">
    <location>
        <begin position="1"/>
        <end position="18"/>
    </location>
</feature>
<accession>A0A6U6N6P5</accession>
<dbReference type="InterPro" id="IPR001179">
    <property type="entry name" value="PPIase_FKBP_dom"/>
</dbReference>
<feature type="chain" id="PRO_5030160524" description="peptidylprolyl isomerase" evidence="8">
    <location>
        <begin position="19"/>
        <end position="226"/>
    </location>
</feature>
<keyword evidence="7" id="KW-1133">Transmembrane helix</keyword>
<proteinExistence type="predicted"/>
<protein>
    <recommendedName>
        <fullName evidence="2 5">peptidylprolyl isomerase</fullName>
        <ecNumber evidence="2 5">5.2.1.8</ecNumber>
    </recommendedName>
</protein>
<keyword evidence="7" id="KW-0472">Membrane</keyword>
<evidence type="ECO:0000256" key="1">
    <source>
        <dbReference type="ARBA" id="ARBA00000971"/>
    </source>
</evidence>